<dbReference type="SMART" id="SM00119">
    <property type="entry name" value="HECTc"/>
    <property type="match status" value="1"/>
</dbReference>
<evidence type="ECO:0000256" key="13">
    <source>
        <dbReference type="SAM" id="MobiDB-lite"/>
    </source>
</evidence>
<dbReference type="GeneTree" id="ENSGT00940000166813"/>
<keyword evidence="7" id="KW-0808">Transferase</keyword>
<comment type="catalytic activity">
    <reaction evidence="1">
        <text>S-ubiquitinyl-[E2 ubiquitin-conjugating enzyme]-L-cysteine + [acceptor protein]-L-lysine = [E2 ubiquitin-conjugating enzyme]-L-cysteine + N(6)-ubiquitinyl-[acceptor protein]-L-lysine.</text>
        <dbReference type="EC" id="2.3.2.26"/>
    </reaction>
</comment>
<dbReference type="InterPro" id="IPR051625">
    <property type="entry name" value="Signaling_Regulatory_Domain"/>
</dbReference>
<reference evidence="16" key="3">
    <citation type="submission" date="2025-09" db="UniProtKB">
        <authorList>
            <consortium name="Ensembl"/>
        </authorList>
    </citation>
    <scope>IDENTIFICATION</scope>
</reference>
<dbReference type="SMART" id="SM00320">
    <property type="entry name" value="WD40"/>
    <property type="match status" value="5"/>
</dbReference>
<feature type="compositionally biased region" description="Polar residues" evidence="13">
    <location>
        <begin position="2822"/>
        <end position="2835"/>
    </location>
</feature>
<name>A0AAZ3SLF1_ONCTS</name>
<feature type="repeat" description="RCC1" evidence="12">
    <location>
        <begin position="427"/>
        <end position="481"/>
    </location>
</feature>
<feature type="region of interest" description="Disordered" evidence="13">
    <location>
        <begin position="1486"/>
        <end position="1535"/>
    </location>
</feature>
<keyword evidence="5" id="KW-0963">Cytoplasm</keyword>
<feature type="region of interest" description="Disordered" evidence="13">
    <location>
        <begin position="3352"/>
        <end position="3376"/>
    </location>
</feature>
<gene>
    <name evidence="16" type="primary">HERC2</name>
</gene>
<dbReference type="SMART" id="SM00449">
    <property type="entry name" value="SPRY"/>
    <property type="match status" value="1"/>
</dbReference>
<evidence type="ECO:0000259" key="15">
    <source>
        <dbReference type="PROSITE" id="PS50237"/>
    </source>
</evidence>
<dbReference type="InterPro" id="IPR019775">
    <property type="entry name" value="WD40_repeat_CS"/>
</dbReference>
<evidence type="ECO:0000256" key="1">
    <source>
        <dbReference type="ARBA" id="ARBA00000885"/>
    </source>
</evidence>
<feature type="compositionally biased region" description="Pro residues" evidence="13">
    <location>
        <begin position="2481"/>
        <end position="2492"/>
    </location>
</feature>
<dbReference type="Pfam" id="PF00632">
    <property type="entry name" value="HECT"/>
    <property type="match status" value="1"/>
</dbReference>
<evidence type="ECO:0000256" key="7">
    <source>
        <dbReference type="ARBA" id="ARBA00022679"/>
    </source>
</evidence>
<feature type="compositionally biased region" description="Basic and acidic residues" evidence="13">
    <location>
        <begin position="3352"/>
        <end position="3365"/>
    </location>
</feature>
<feature type="region of interest" description="Disordered" evidence="13">
    <location>
        <begin position="970"/>
        <end position="991"/>
    </location>
</feature>
<evidence type="ECO:0000313" key="16">
    <source>
        <dbReference type="Ensembl" id="ENSOTSP00005153874.1"/>
    </source>
</evidence>
<keyword evidence="11" id="KW-0853">WD repeat</keyword>
<feature type="compositionally biased region" description="Basic and acidic residues" evidence="13">
    <location>
        <begin position="1980"/>
        <end position="1993"/>
    </location>
</feature>
<dbReference type="FunFam" id="2.60.120.920:FF:000015">
    <property type="entry name" value="LOW QUALITY PROTEIN: probable E3 ubiquitin-protein ligase HERC1"/>
    <property type="match status" value="1"/>
</dbReference>
<evidence type="ECO:0000256" key="10">
    <source>
        <dbReference type="PROSITE-ProRule" id="PRU00104"/>
    </source>
</evidence>
<dbReference type="GO" id="GO:0061630">
    <property type="term" value="F:ubiquitin protein ligase activity"/>
    <property type="evidence" value="ECO:0007669"/>
    <property type="project" value="UniProtKB-EC"/>
</dbReference>
<feature type="repeat" description="RCC1" evidence="12">
    <location>
        <begin position="4339"/>
        <end position="4390"/>
    </location>
</feature>
<dbReference type="CDD" id="cd12881">
    <property type="entry name" value="SPRY_HERC1"/>
    <property type="match status" value="1"/>
</dbReference>
<feature type="compositionally biased region" description="Polar residues" evidence="13">
    <location>
        <begin position="1420"/>
        <end position="1438"/>
    </location>
</feature>
<sequence length="4890" mass="531041">MVPCQTHVMLKWQEHLNSSWAAEDSQTATRQGAAGLYAKLLHNKEVVGVAQPVMDLIGPRLPDFQYESSAAEEREEYLSSLLHSQRCLAHRVLARTPYALGLHHRLVVLQRIYYALHSKYHDRFRAPAPPQTMTSQDSGAMEPASEPWLPGGGSRVKSGTDVLIEMGVRTGLSLLFALLQQNWRYAREDPGVALCNDVLATASSVLASLPPLSLANENKIPAVGLDCLAQVADFLKKTSVSSGSGGADRAGRRLALELLLGLAVQRGSLRFLLEWVEVALAASSSSITSSTGSQQLQSEGGVGYDLIYQTLLQMRQYSGFRGDSLNSQALKKDADGLCSLSHVALCLFEEICNLASNCLCSCSAGSASPGGVENDAVMVYVWGSNSSHQLAEGTLEKILQPKLAQGFSDAQMIEAGQYCTFSVSADGSVKACGKGSYGRLGLGDSNNQSMPKKLALEPPRNMCKVSSSKGSDGHTLAVTGEGEVFSWGDGDYGKLGHGNSATQKYPKIIQGPLLGKVVVCVSAGYRHSAAVTNDGELYTWGEGDFGRLGHSDSHSRNVPTLVKDISGVGQAACGSSHTMAVAQDGRMVWSFGGGDNGKLGHGDTNRVYRPKVIEALHGFIIRKVCAGSQSSLALTSAGQVFAWGCGSCLGCGSSETTSLRPRFIEELSVTKIIDISCGDSHCLALSHENEVYAWGNNAMGQCGQGHTSTPVTKPKKVIGLEGVSIQQITAGTSHSLAWTAVPTDRQLVAWHRPFCVDLEESTFTYLRSFLERYCDGIGGEMPPAPFPSRREHHQFVLLCMKLLSIHLSLAHAGGTGATVLGAQGRPLRNLLFRLIDSSVPESIQQAVMNTLSIGASLLLPPLRERTELLHSLLPQGPESWESLSKGQRLQLDMVLNSLQEQSHVASLLGYSSPGELTAGAGPLGPPLTSSPDRPSPSPEALHDHLHLAEMLLKTLLLSIGFYTERAFGELEKNSDKQQSSRSQRQTDPPSHFHHLLSALHKHLLAHCYSQTNTEDDSSVTLLHKHLCLLLPYTAETFRRSTILLEESSLDKHVIHKLHTVLLSSVAGSLLCQVMYSLLLLPLWVVRPLLTHLLCLLEHLNEFNCLLPDTALLEERELEAACSGQLDDTERAGPSHGGAEDDGWVWLLDLERSVALAIGRCLGGMLQGPPPSVQERTSEYWLCNPLLRNGLEMDFEQLDSSTAWLTEAVLLGCPDAKLADLCLSEENSMLMELALGSSREPAGGLWRKMKEYAISRDWDNSGPSGDSLLETACRCSLAALLKHTGLQDEAYWQDKYEPCEMLIEIYEMVYKIRSALLAHKDSPGTTANTQALANSKQSPSGQDRQEPGPSGREQQADRGKDQDPELGGHSGGHGTHQGGQFLPTTAEHNQEEGPEEDTPSISKVLQCFLATREAMQLQQNETVYESSGTSTLPSSTESPGTPEREPPNTQGWERRRGSEEGMSFPVACHLVVSRCVFLLLGVRPAWQEQSEETGQAESTGARKSTSSTDSLLSPKAEQSRFTLGSRKPSAGQSRNSFKNRMGLPLCSLGIMKDAWERLRQCISPTTSSMCQGGAGSSSSVLSQVFHFLCGSLLRPTPPSSLLEREAGSQADPKAITLAMYQQQQRAEVRLEALCQISSFLSEMEEKSSGSGSSPPLRFPGLLQSVQLQFLSGCFGLGTPITGCQSGDNDQMNHYTSGTQSASMFTQRELQSAAHTLYQQVVRVLRQKVLTEREQTGSYQPLLLATVFALNFHYQPVDLVVVCKSGILEILPLLTDNTCVLMNQRWLVASVSGSMLLNGAVKLACARLLQILAIAASSCEDSLPLDVSQALLDVMCEQLQSLLHMVHQQEALENTATEEADQDTSTKRIRIEGMEMVRSSRVIESQLADFLVFLRRILSLRVTKRVSAFIKWIDPLMTIISHKCSSGSPRFRNLRTKLLAFHILEGLLPACSDTAQIEQIVDQLFGLLSVCMWEEPLAVKKNQEKTAESSNRDPGSEDESIPIGDFSFDPYKLICCSLESGNVLSHGSGGKGYGLATTAINSGCFIWKFNITKENKGNEGTCIGVSRWPIRDYNHRTTTDMWLYRAYSGSLYHGGELGRALPSFTQGDTITCILDMEARTISFAKNNKEPKLAFEGVEATELYPCVLFYSSNPGEKVALCDLQMRGMPSDLLPGEPLCSPRTTVLLEATVQLLRRLHQCDGYWTQHINQHMQSRLELIGPLMKEGGLGTVKHAGPRPKGIDEREKNKEQVRTCVGEETVEPGDLVTGPSGLSETQLGALCSEVWPVLALIGGVDSGLRAGGLCLHKPSGRRATLLGVLKEGSPLAKLQWEEADLSVSFLNSWSPSDTPLSSLEPCDVPQCDVSRFRGLKPSVLLDLIFLTGLLEEQGEARERGGGAGRTRKSCSSEQEEEGWSIPRSVLERRLDEDIARVMMDDDDIERGTGLTEEREEREGERERNSHPSPTRALSESCDDPEEGSTSSSCPPTPTPTLPTPSPHQTKPQPDVFSLELRAVRVSYLLLGALKSLAVILSCGKFTDLLLVPKHQDPSTAAILTSSSPDQAKPGDSGLSPAPAGEDSNAAEMRSVLQFMVRSMVKWAVRPCPIKQSVSLSDLERAQVLIFKGTLNRLQEDKGTKDRKEPGHHSSSQPLSKTSSSVSLYSTGSEGTAIFGQSNGASASSSTNDLAASLLSALQADGLENFNPFLPINLLQRMVLARFPTLAGLVNNPPMLHGPGPGFGLATSSSCEGFTEQQTSFMEPCANSQARSRGAERPQMFVPVRLLEMGFSMRHIYKAMEAAGVAGEVDSRTIEVLASWMLEHPLTEELQMESQPAGASTTETPSPDGPETVQCPEAPTSEPNESLLAGLDLVERENFLDVHLTRNRPPPARRQRSSLGHRTSFRRADSPSPNPIPPLYRQDPGVSEWPERAETHPFAAEEESELGYMDDPYHEEPYEELQFREFISSERDTLWMVEGGEEHQPHDMVQCELCNTLTLQFNNHMKRHHPGCGQSAGRRGYRSTGAYVDGWFGGECGSGSPYYLLCSTCREKYLAANLGEIGSKHDRMKGLASDLIGRLDSTSDEDWELGPLDDSDPDRLTGLEDFGVLLRPLGLSEKKLVPDPIPFTENDPLGALVNSTSNPDGSMIQKGVVSIDTKGLGSSGPLTLGEQAASLRDPQDRLQALRRVTSTAQILLAYSMVMRALSQTSSSVSVCSASSGLEGLGLADIRILVRLMCLAAAGRVHTSVDQQGVARGSRGCGGATESSSSAFLSFLSSAIGSLVSHSPTAYRELVDICTQDLMAAATGMNLGAISDPAQRVRLTSTLKRAPQQDVTPLTPPTFLVTQSLVSLLTEKGIRYRYSPERTVTEQHESKGPEAGSPSAAVPPPQVGARVGPLELANALAACALSARLTSKHRQWAAQQLVQALAASERERDNPIRPQTYSDMAGDLRKCPLKKLEGHHGRVTSCTWNNEQGLLATGAQDGTVRLWDVNQNTADLQCTHSCSISDDRRGSEAAGGAHLVSPVYWSSGGTLLAAFQNKIINIWTVNGAQGHVEAQPSWVTALSWVQTSSPFPTQGGIAGKDAQPESLLVGRLDGSLCWLQVTEDFSIESTELTRCHRKESPQCVAWHSVDKPFAVGYPDGKILLATAESYETEQPLLLSAFPESVSILRWDPTGHLLLSTGRSEVVKIWGRAGGTWITLHSLFHTGTVNTAEWCPLPGRGPEPRLMMAVGSQNGLLNVWTLPQGGTNVSVPKFLGSSSSQENNSGIKRGSAKCVFRLSGHITAVKTLSFCPSGLALVSGGIGGLLNIWSLQDGSILQTVVTGLGSVVSTTWIPNVGVAACSGRSKDALLIRCTSDWISQNHVLASCRTVLRTQGILGLNRAPCMAVFLERLPTLLQEQYSYERSHVTAGDQLVHSAFLQSLASLTVGLSLEQYLCRPCRPPHHHPASLSLDHTHSCPMEWSWLQTFSTTVKSAEAIARGTAFPESFTVPEFQQAGTTELTKPLDNSKWSFMMDEQLMSWATTRPEDWQQGGKSQVFLWGNGRHGQLADAGTNLMVPTIAPSLSQTHQVVCGQNCTFLVQANGTVLAVGEGSYGRLGQGNSDDLYTPTVISALQGYVVTQLVTSCGSDGHSLALTETGEVFSWGDGDYGKLGHGNSERQRRPKQVEALQGEEVVQLACGFKHSAVITTDGKLLTFGSGDSGRLGQRSTSNKMLPERVTALEGYHIGQVSCGINHTLVLSSDGMSVWSFGDGDYGKLGTGPCTVKSYPQKVEQLCNKGIKKVGCGTQFSVVLAKDGHVYTFGQERLIGLPDSLLKNHNRPQVVPALEGVFVEDIAVGCEHVLVLSSTGDVYAWGCNCEGQLGLGHSSPVKEPTLVTALQGNNVRQISAGRCHSSAWTTPSPSVKASGASANLQLGLPQSIPPQYNALKDCSPDVLNTRLRVLYHFSDLMYKSWRLLNLHPRNQVSSSRYSSGTAAIVQGQLRGLLSPKVNTLPLVRSIGRTMTQGKTYGPQITVKRISTRGRSSKPIFVQIAKQVVSLNPLELRLPSRAWKVKLVGEGADDAGGVFDDTITEMCQELQSGVVDLLIHTPNSSTDVGSNTDRFLLNPAAVSEDHMVQFRFLGILMAVAIRTKKPLDLHLAPWVWKQLCCIPLGGPDLEEVDLLTYRSLHGIRHLDNSGITEDNFHVMIPLDSFMAHSADGKLVAVVPGGHNISLTFSNKSDYVERTLDYRLHEMDRQVAAVREGMSSIIPVPLLSLLTARQLEQLVCGLPEVSVEMLKKVVRYRDITDSHQLIGWLWQSLEEFANEERVLFLRFVSGRSRLPSNPADITQKFQIIKVDRPVNGLPTAQTCFFQLRLPPYTSQAILAERLRYSIHNCPSIDMDNYMLSRNTDPADGSDTEY</sequence>
<dbReference type="PROSITE" id="PS50237">
    <property type="entry name" value="HECT"/>
    <property type="match status" value="1"/>
</dbReference>
<evidence type="ECO:0000313" key="17">
    <source>
        <dbReference type="Proteomes" id="UP000694402"/>
    </source>
</evidence>
<feature type="region of interest" description="Disordered" evidence="13">
    <location>
        <begin position="1322"/>
        <end position="1399"/>
    </location>
</feature>
<dbReference type="PANTHER" id="PTHR22872:SF6">
    <property type="entry name" value="E3 UBIQUITIN-PROTEIN LIGASE HERC1-RELATED"/>
    <property type="match status" value="1"/>
</dbReference>
<feature type="repeat" description="RCC1" evidence="12">
    <location>
        <begin position="377"/>
        <end position="426"/>
    </location>
</feature>
<dbReference type="InterPro" id="IPR000569">
    <property type="entry name" value="HECT_dom"/>
</dbReference>
<feature type="compositionally biased region" description="Basic and acidic residues" evidence="13">
    <location>
        <begin position="1353"/>
        <end position="1362"/>
    </location>
</feature>
<dbReference type="InterPro" id="IPR058923">
    <property type="entry name" value="RCC1-like_dom"/>
</dbReference>
<dbReference type="Pfam" id="PF00415">
    <property type="entry name" value="RCC1"/>
    <property type="match status" value="10"/>
</dbReference>
<feature type="active site" description="Glycyl thioester intermediate" evidence="10">
    <location>
        <position position="4840"/>
    </location>
</feature>
<feature type="region of interest" description="Disordered" evidence="13">
    <location>
        <begin position="2820"/>
        <end position="2854"/>
    </location>
</feature>
<feature type="region of interest" description="Disordered" evidence="13">
    <location>
        <begin position="2872"/>
        <end position="2921"/>
    </location>
</feature>
<feature type="region of interest" description="Disordered" evidence="13">
    <location>
        <begin position="1420"/>
        <end position="1457"/>
    </location>
</feature>
<dbReference type="PANTHER" id="PTHR22872">
    <property type="entry name" value="BTK-BINDING PROTEIN-RELATED"/>
    <property type="match status" value="1"/>
</dbReference>
<dbReference type="PROSITE" id="PS50294">
    <property type="entry name" value="WD_REPEATS_REGION"/>
    <property type="match status" value="2"/>
</dbReference>
<feature type="compositionally biased region" description="Basic and acidic residues" evidence="13">
    <location>
        <begin position="1441"/>
        <end position="1457"/>
    </location>
</feature>
<feature type="repeat" description="RCC1" evidence="12">
    <location>
        <begin position="4235"/>
        <end position="4286"/>
    </location>
</feature>
<comment type="subcellular location">
    <subcellularLocation>
        <location evidence="2">Cytoplasm</location>
    </subcellularLocation>
</comment>
<feature type="repeat" description="WD" evidence="11">
    <location>
        <begin position="3651"/>
        <end position="3682"/>
    </location>
</feature>
<feature type="compositionally biased region" description="Low complexity" evidence="13">
    <location>
        <begin position="2640"/>
        <end position="2654"/>
    </location>
</feature>
<dbReference type="PROSITE" id="PS50012">
    <property type="entry name" value="RCC1_3"/>
    <property type="match status" value="14"/>
</dbReference>
<dbReference type="Pfam" id="PF00400">
    <property type="entry name" value="WD40"/>
    <property type="match status" value="2"/>
</dbReference>
<dbReference type="CDD" id="cd14401">
    <property type="entry name" value="UBA_HERC1"/>
    <property type="match status" value="1"/>
</dbReference>
<accession>A0AAZ3SLF1</accession>
<evidence type="ECO:0000256" key="2">
    <source>
        <dbReference type="ARBA" id="ARBA00004496"/>
    </source>
</evidence>
<feature type="compositionally biased region" description="Polar residues" evidence="13">
    <location>
        <begin position="1491"/>
        <end position="1510"/>
    </location>
</feature>
<feature type="repeat" description="RCC1" evidence="12">
    <location>
        <begin position="4130"/>
        <end position="4181"/>
    </location>
</feature>
<evidence type="ECO:0000259" key="14">
    <source>
        <dbReference type="PROSITE" id="PS50188"/>
    </source>
</evidence>
<evidence type="ECO:0000256" key="5">
    <source>
        <dbReference type="ARBA" id="ARBA00022490"/>
    </source>
</evidence>
<evidence type="ECO:0000256" key="8">
    <source>
        <dbReference type="ARBA" id="ARBA00022737"/>
    </source>
</evidence>
<feature type="region of interest" description="Disordered" evidence="13">
    <location>
        <begin position="126"/>
        <end position="152"/>
    </location>
</feature>
<dbReference type="InterPro" id="IPR001680">
    <property type="entry name" value="WD40_rpt"/>
</dbReference>
<keyword evidence="8" id="KW-0677">Repeat</keyword>
<evidence type="ECO:0000256" key="6">
    <source>
        <dbReference type="ARBA" id="ARBA00022553"/>
    </source>
</evidence>
<evidence type="ECO:0000256" key="12">
    <source>
        <dbReference type="PROSITE-ProRule" id="PRU00235"/>
    </source>
</evidence>
<dbReference type="Pfam" id="PF25390">
    <property type="entry name" value="WD40_RLD"/>
    <property type="match status" value="1"/>
</dbReference>
<feature type="repeat" description="RCC1" evidence="12">
    <location>
        <begin position="535"/>
        <end position="584"/>
    </location>
</feature>
<feature type="compositionally biased region" description="Basic and acidic residues" evidence="13">
    <location>
        <begin position="2442"/>
        <end position="2456"/>
    </location>
</feature>
<feature type="repeat" description="WD" evidence="11">
    <location>
        <begin position="3770"/>
        <end position="3811"/>
    </location>
</feature>
<feature type="compositionally biased region" description="Polar residues" evidence="13">
    <location>
        <begin position="1322"/>
        <end position="1341"/>
    </location>
</feature>
<dbReference type="CDD" id="cd00078">
    <property type="entry name" value="HECTc"/>
    <property type="match status" value="1"/>
</dbReference>
<feature type="domain" description="HECT" evidence="15">
    <location>
        <begin position="4530"/>
        <end position="4877"/>
    </location>
</feature>
<evidence type="ECO:0000256" key="3">
    <source>
        <dbReference type="ARBA" id="ARBA00004906"/>
    </source>
</evidence>
<protein>
    <recommendedName>
        <fullName evidence="4">HECT-type E3 ubiquitin transferase</fullName>
        <ecNumber evidence="4">2.3.2.26</ecNumber>
    </recommendedName>
</protein>
<feature type="compositionally biased region" description="Polar residues" evidence="13">
    <location>
        <begin position="2547"/>
        <end position="2556"/>
    </location>
</feature>
<reference evidence="17" key="1">
    <citation type="journal article" date="2018" name="PLoS ONE">
        <title>Chinook salmon (Oncorhynchus tshawytscha) genome and transcriptome.</title>
        <authorList>
            <person name="Christensen K.A."/>
            <person name="Leong J.S."/>
            <person name="Sakhrani D."/>
            <person name="Biagi C.A."/>
            <person name="Minkley D.R."/>
            <person name="Withler R.E."/>
            <person name="Rondeau E.B."/>
            <person name="Koop B.F."/>
            <person name="Devlin R.H."/>
        </authorList>
    </citation>
    <scope>NUCLEOTIDE SEQUENCE [LARGE SCALE GENOMIC DNA]</scope>
</reference>
<dbReference type="Pfam" id="PF00622">
    <property type="entry name" value="SPRY"/>
    <property type="match status" value="1"/>
</dbReference>
<feature type="repeat" description="RCC1" evidence="12">
    <location>
        <begin position="689"/>
        <end position="741"/>
    </location>
</feature>
<feature type="repeat" description="RCC1" evidence="12">
    <location>
        <begin position="638"/>
        <end position="688"/>
    </location>
</feature>
<feature type="repeat" description="RCC1" evidence="12">
    <location>
        <begin position="4287"/>
        <end position="4338"/>
    </location>
</feature>
<evidence type="ECO:0000256" key="4">
    <source>
        <dbReference type="ARBA" id="ARBA00012485"/>
    </source>
</evidence>
<feature type="region of interest" description="Disordered" evidence="13">
    <location>
        <begin position="916"/>
        <end position="940"/>
    </location>
</feature>
<dbReference type="GO" id="GO:0005737">
    <property type="term" value="C:cytoplasm"/>
    <property type="evidence" value="ECO:0007669"/>
    <property type="project" value="UniProtKB-SubCell"/>
</dbReference>
<organism evidence="16 17">
    <name type="scientific">Oncorhynchus tshawytscha</name>
    <name type="common">Chinook salmon</name>
    <name type="synonym">Salmo tshawytscha</name>
    <dbReference type="NCBI Taxonomy" id="74940"/>
    <lineage>
        <taxon>Eukaryota</taxon>
        <taxon>Metazoa</taxon>
        <taxon>Chordata</taxon>
        <taxon>Craniata</taxon>
        <taxon>Vertebrata</taxon>
        <taxon>Euteleostomi</taxon>
        <taxon>Actinopterygii</taxon>
        <taxon>Neopterygii</taxon>
        <taxon>Teleostei</taxon>
        <taxon>Protacanthopterygii</taxon>
        <taxon>Salmoniformes</taxon>
        <taxon>Salmonidae</taxon>
        <taxon>Salmoninae</taxon>
        <taxon>Oncorhynchus</taxon>
    </lineage>
</organism>
<feature type="region of interest" description="Disordered" evidence="13">
    <location>
        <begin position="1980"/>
        <end position="1999"/>
    </location>
</feature>
<feature type="region of interest" description="Disordered" evidence="13">
    <location>
        <begin position="2626"/>
        <end position="2654"/>
    </location>
</feature>
<dbReference type="InterPro" id="IPR003877">
    <property type="entry name" value="SPRY_dom"/>
</dbReference>
<feature type="compositionally biased region" description="Basic and acidic residues" evidence="13">
    <location>
        <begin position="2626"/>
        <end position="2638"/>
    </location>
</feature>
<reference evidence="16" key="2">
    <citation type="submission" date="2025-08" db="UniProtKB">
        <authorList>
            <consortium name="Ensembl"/>
        </authorList>
    </citation>
    <scope>IDENTIFICATION</scope>
</reference>
<dbReference type="FunFam" id="3.30.2410.10:FF:000006">
    <property type="entry name" value="probable E3 ubiquitin-protein ligase HERC1 isoform X2"/>
    <property type="match status" value="1"/>
</dbReference>
<comment type="pathway">
    <text evidence="3">Protein modification; protein ubiquitination.</text>
</comment>
<keyword evidence="17" id="KW-1185">Reference proteome</keyword>
<dbReference type="EC" id="2.3.2.26" evidence="4"/>
<dbReference type="InterPro" id="IPR000408">
    <property type="entry name" value="Reg_chr_condens"/>
</dbReference>
<feature type="repeat" description="RCC1" evidence="12">
    <location>
        <begin position="4182"/>
        <end position="4233"/>
    </location>
</feature>
<keyword evidence="9 10" id="KW-0833">Ubl conjugation pathway</keyword>
<dbReference type="Ensembl" id="ENSOTST00005144137.1">
    <property type="protein sequence ID" value="ENSOTSP00005153874.1"/>
    <property type="gene ID" value="ENSOTSG00005008562.2"/>
</dbReference>
<keyword evidence="6" id="KW-0597">Phosphoprotein</keyword>
<feature type="repeat" description="RCC1" evidence="12">
    <location>
        <begin position="4026"/>
        <end position="4074"/>
    </location>
</feature>
<feature type="compositionally biased region" description="Gly residues" evidence="13">
    <location>
        <begin position="1367"/>
        <end position="1376"/>
    </location>
</feature>
<dbReference type="PROSITE" id="PS50082">
    <property type="entry name" value="WD_REPEATS_2"/>
    <property type="match status" value="3"/>
</dbReference>
<feature type="region of interest" description="Disordered" evidence="13">
    <location>
        <begin position="2547"/>
        <end position="2574"/>
    </location>
</feature>
<feature type="repeat" description="WD" evidence="11">
    <location>
        <begin position="3449"/>
        <end position="3490"/>
    </location>
</feature>
<feature type="region of interest" description="Disordered" evidence="13">
    <location>
        <begin position="2428"/>
        <end position="2499"/>
    </location>
</feature>
<dbReference type="InterPro" id="IPR035768">
    <property type="entry name" value="SPRY_HERC1"/>
</dbReference>
<dbReference type="PROSITE" id="PS00626">
    <property type="entry name" value="RCC1_2"/>
    <property type="match status" value="4"/>
</dbReference>
<dbReference type="PROSITE" id="PS50188">
    <property type="entry name" value="B302_SPRY"/>
    <property type="match status" value="1"/>
</dbReference>
<dbReference type="InterPro" id="IPR001870">
    <property type="entry name" value="B30.2/SPRY"/>
</dbReference>
<dbReference type="Proteomes" id="UP000694402">
    <property type="component" value="Unassembled WGS sequence"/>
</dbReference>
<feature type="repeat" description="RCC1" evidence="12">
    <location>
        <begin position="586"/>
        <end position="637"/>
    </location>
</feature>
<feature type="repeat" description="RCC1" evidence="12">
    <location>
        <begin position="482"/>
        <end position="534"/>
    </location>
</feature>
<evidence type="ECO:0000256" key="11">
    <source>
        <dbReference type="PROSITE-ProRule" id="PRU00221"/>
    </source>
</evidence>
<feature type="repeat" description="RCC1" evidence="12">
    <location>
        <begin position="4075"/>
        <end position="4129"/>
    </location>
</feature>
<dbReference type="PROSITE" id="PS00678">
    <property type="entry name" value="WD_REPEATS_1"/>
    <property type="match status" value="1"/>
</dbReference>
<proteinExistence type="predicted"/>
<feature type="region of interest" description="Disordered" evidence="13">
    <location>
        <begin position="2385"/>
        <end position="2411"/>
    </location>
</feature>
<evidence type="ECO:0000256" key="9">
    <source>
        <dbReference type="ARBA" id="ARBA00022786"/>
    </source>
</evidence>
<feature type="domain" description="B30.2/SPRY" evidence="14">
    <location>
        <begin position="1967"/>
        <end position="2164"/>
    </location>
</feature>